<gene>
    <name evidence="1" type="primary">Vigan.08G026100</name>
    <name evidence="1" type="ORF">VIGAN_08026100</name>
</gene>
<evidence type="ECO:0000313" key="1">
    <source>
        <dbReference type="EMBL" id="BAT93732.1"/>
    </source>
</evidence>
<feature type="non-terminal residue" evidence="1">
    <location>
        <position position="1"/>
    </location>
</feature>
<evidence type="ECO:0000313" key="2">
    <source>
        <dbReference type="Proteomes" id="UP000291084"/>
    </source>
</evidence>
<dbReference type="Proteomes" id="UP000291084">
    <property type="component" value="Chromosome 8"/>
</dbReference>
<protein>
    <submittedName>
        <fullName evidence="1">Uncharacterized protein</fullName>
    </submittedName>
</protein>
<dbReference type="EMBL" id="AP015041">
    <property type="protein sequence ID" value="BAT93732.1"/>
    <property type="molecule type" value="Genomic_DNA"/>
</dbReference>
<dbReference type="AlphaFoldDB" id="A0A0S3SLL1"/>
<organism evidence="1 2">
    <name type="scientific">Vigna angularis var. angularis</name>
    <dbReference type="NCBI Taxonomy" id="157739"/>
    <lineage>
        <taxon>Eukaryota</taxon>
        <taxon>Viridiplantae</taxon>
        <taxon>Streptophyta</taxon>
        <taxon>Embryophyta</taxon>
        <taxon>Tracheophyta</taxon>
        <taxon>Spermatophyta</taxon>
        <taxon>Magnoliopsida</taxon>
        <taxon>eudicotyledons</taxon>
        <taxon>Gunneridae</taxon>
        <taxon>Pentapetalae</taxon>
        <taxon>rosids</taxon>
        <taxon>fabids</taxon>
        <taxon>Fabales</taxon>
        <taxon>Fabaceae</taxon>
        <taxon>Papilionoideae</taxon>
        <taxon>50 kb inversion clade</taxon>
        <taxon>NPAAA clade</taxon>
        <taxon>indigoferoid/millettioid clade</taxon>
        <taxon>Phaseoleae</taxon>
        <taxon>Vigna</taxon>
    </lineage>
</organism>
<reference evidence="1 2" key="1">
    <citation type="journal article" date="2015" name="Sci. Rep.">
        <title>The power of single molecule real-time sequencing technology in the de novo assembly of a eukaryotic genome.</title>
        <authorList>
            <person name="Sakai H."/>
            <person name="Naito K."/>
            <person name="Ogiso-Tanaka E."/>
            <person name="Takahashi Y."/>
            <person name="Iseki K."/>
            <person name="Muto C."/>
            <person name="Satou K."/>
            <person name="Teruya K."/>
            <person name="Shiroma A."/>
            <person name="Shimoji M."/>
            <person name="Hirano T."/>
            <person name="Itoh T."/>
            <person name="Kaga A."/>
            <person name="Tomooka N."/>
        </authorList>
    </citation>
    <scope>NUCLEOTIDE SEQUENCE [LARGE SCALE GENOMIC DNA]</scope>
    <source>
        <strain evidence="2">cv. Shumari</strain>
    </source>
</reference>
<keyword evidence="2" id="KW-1185">Reference proteome</keyword>
<sequence>PIFNPPNLKILLTNTTNLLTLSELTNSLPSAIHHSTSTSLLIKLSRTLNITIKPYPKKINFITTCNFITLNISTNPNFSDHSRYPL</sequence>
<accession>A0A0S3SLL1</accession>
<name>A0A0S3SLL1_PHAAN</name>
<proteinExistence type="predicted"/>